<dbReference type="NCBIfam" id="TIGR01928">
    <property type="entry name" value="menC_lowGC_arch"/>
    <property type="match status" value="1"/>
</dbReference>
<dbReference type="InterPro" id="IPR029065">
    <property type="entry name" value="Enolase_C-like"/>
</dbReference>
<accession>A0A6J7FLE5</accession>
<comment type="cofactor">
    <cofactor evidence="1">
        <name>a divalent metal cation</name>
        <dbReference type="ChEBI" id="CHEBI:60240"/>
    </cofactor>
</comment>
<gene>
    <name evidence="7" type="ORF">UFOPK3376_02952</name>
</gene>
<proteinExistence type="predicted"/>
<evidence type="ECO:0000256" key="5">
    <source>
        <dbReference type="ARBA" id="ARBA00029491"/>
    </source>
</evidence>
<dbReference type="InterPro" id="IPR013342">
    <property type="entry name" value="Mandelate_racemase_C"/>
</dbReference>
<keyword evidence="2" id="KW-0479">Metal-binding</keyword>
<dbReference type="SMART" id="SM00922">
    <property type="entry name" value="MR_MLE"/>
    <property type="match status" value="1"/>
</dbReference>
<dbReference type="Pfam" id="PF02746">
    <property type="entry name" value="MR_MLE_N"/>
    <property type="match status" value="1"/>
</dbReference>
<dbReference type="InterPro" id="IPR013341">
    <property type="entry name" value="Mandelate_racemase_N_dom"/>
</dbReference>
<dbReference type="SUPFAM" id="SSF54826">
    <property type="entry name" value="Enolase N-terminal domain-like"/>
    <property type="match status" value="1"/>
</dbReference>
<dbReference type="PANTHER" id="PTHR48073:SF5">
    <property type="entry name" value="O-SUCCINYLBENZOATE SYNTHASE"/>
    <property type="match status" value="1"/>
</dbReference>
<dbReference type="EC" id="4.2.1.113" evidence="5"/>
<name>A0A6J7FLE5_9ZZZZ</name>
<evidence type="ECO:0000256" key="4">
    <source>
        <dbReference type="ARBA" id="ARBA00023239"/>
    </source>
</evidence>
<dbReference type="SFLD" id="SFLDS00001">
    <property type="entry name" value="Enolase"/>
    <property type="match status" value="1"/>
</dbReference>
<evidence type="ECO:0000256" key="1">
    <source>
        <dbReference type="ARBA" id="ARBA00001968"/>
    </source>
</evidence>
<keyword evidence="3" id="KW-0460">Magnesium</keyword>
<dbReference type="Pfam" id="PF13378">
    <property type="entry name" value="MR_MLE_C"/>
    <property type="match status" value="1"/>
</dbReference>
<dbReference type="AlphaFoldDB" id="A0A6J7FLE5"/>
<dbReference type="EMBL" id="CAFBLP010000119">
    <property type="protein sequence ID" value="CAB4892463.1"/>
    <property type="molecule type" value="Genomic_DNA"/>
</dbReference>
<evidence type="ECO:0000259" key="6">
    <source>
        <dbReference type="SMART" id="SM00922"/>
    </source>
</evidence>
<dbReference type="GO" id="GO:0016854">
    <property type="term" value="F:racemase and epimerase activity"/>
    <property type="evidence" value="ECO:0007669"/>
    <property type="project" value="UniProtKB-ARBA"/>
</dbReference>
<organism evidence="7">
    <name type="scientific">freshwater metagenome</name>
    <dbReference type="NCBI Taxonomy" id="449393"/>
    <lineage>
        <taxon>unclassified sequences</taxon>
        <taxon>metagenomes</taxon>
        <taxon>ecological metagenomes</taxon>
    </lineage>
</organism>
<dbReference type="CDD" id="cd03317">
    <property type="entry name" value="NAAAR"/>
    <property type="match status" value="1"/>
</dbReference>
<dbReference type="InterPro" id="IPR010197">
    <property type="entry name" value="OSBS/NAAAR"/>
</dbReference>
<dbReference type="GO" id="GO:0009234">
    <property type="term" value="P:menaquinone biosynthetic process"/>
    <property type="evidence" value="ECO:0007669"/>
    <property type="project" value="InterPro"/>
</dbReference>
<dbReference type="InterPro" id="IPR029017">
    <property type="entry name" value="Enolase-like_N"/>
</dbReference>
<dbReference type="GO" id="GO:0043748">
    <property type="term" value="F:O-succinylbenzoate synthase activity"/>
    <property type="evidence" value="ECO:0007669"/>
    <property type="project" value="UniProtKB-EC"/>
</dbReference>
<sequence length="375" mass="40857">MSSPLMLTPQMFELRRLQMPLVRPFRTSFGTETVREVMVVRVVTDHGEGWGESGIESAPLYLSEFHNGADHVFAEHLIPRLFAAGPLRAEHVADILRPVKGHRMAKSALEMALLDAQLRAEGRSFHRSIGATRTAVPVGVSVGITNTVDELVDVIAAYVADGYPRIKLKIEPGFDIEPVRRVREANPDILLQVDANTAYTVADIDHLAQLDAFDLLLIEQPFGEDDLVGHAELRRRISTPVCLDEAIRCIDHVRTAFALGAADIINIKPARVGGYLAAIEVHDLCLAHGVPVWCGGMLETGIGRAANLALAALPGFTLPGDISATKRYWTRDITGTFDLVDGTIAVPMGAGFGVAVDTGFVEQITFERREITNAR</sequence>
<evidence type="ECO:0000256" key="2">
    <source>
        <dbReference type="ARBA" id="ARBA00022723"/>
    </source>
</evidence>
<dbReference type="InterPro" id="IPR036849">
    <property type="entry name" value="Enolase-like_C_sf"/>
</dbReference>
<keyword evidence="4" id="KW-0456">Lyase</keyword>
<evidence type="ECO:0000313" key="7">
    <source>
        <dbReference type="EMBL" id="CAB4892463.1"/>
    </source>
</evidence>
<dbReference type="PANTHER" id="PTHR48073">
    <property type="entry name" value="O-SUCCINYLBENZOATE SYNTHASE-RELATED"/>
    <property type="match status" value="1"/>
</dbReference>
<dbReference type="SFLD" id="SFLDG00180">
    <property type="entry name" value="muconate_cycloisomerase"/>
    <property type="match status" value="1"/>
</dbReference>
<dbReference type="Gene3D" id="3.20.20.120">
    <property type="entry name" value="Enolase-like C-terminal domain"/>
    <property type="match status" value="1"/>
</dbReference>
<feature type="domain" description="Mandelate racemase/muconate lactonizing enzyme C-terminal" evidence="6">
    <location>
        <begin position="148"/>
        <end position="240"/>
    </location>
</feature>
<dbReference type="SFLD" id="SFLDF00009">
    <property type="entry name" value="o-succinylbenzoate_synthase"/>
    <property type="match status" value="1"/>
</dbReference>
<protein>
    <recommendedName>
        <fullName evidence="5">o-succinylbenzoate synthase</fullName>
        <ecNumber evidence="5">4.2.1.113</ecNumber>
    </recommendedName>
</protein>
<dbReference type="GO" id="GO:0046872">
    <property type="term" value="F:metal ion binding"/>
    <property type="evidence" value="ECO:0007669"/>
    <property type="project" value="UniProtKB-KW"/>
</dbReference>
<dbReference type="SUPFAM" id="SSF51604">
    <property type="entry name" value="Enolase C-terminal domain-like"/>
    <property type="match status" value="1"/>
</dbReference>
<evidence type="ECO:0000256" key="3">
    <source>
        <dbReference type="ARBA" id="ARBA00022842"/>
    </source>
</evidence>
<dbReference type="Gene3D" id="3.30.390.10">
    <property type="entry name" value="Enolase-like, N-terminal domain"/>
    <property type="match status" value="1"/>
</dbReference>
<reference evidence="7" key="1">
    <citation type="submission" date="2020-05" db="EMBL/GenBank/DDBJ databases">
        <authorList>
            <person name="Chiriac C."/>
            <person name="Salcher M."/>
            <person name="Ghai R."/>
            <person name="Kavagutti S V."/>
        </authorList>
    </citation>
    <scope>NUCLEOTIDE SEQUENCE</scope>
</reference>